<dbReference type="KEGG" id="bpyr:ABD05_16960"/>
<evidence type="ECO:0000256" key="3">
    <source>
        <dbReference type="ARBA" id="ARBA00005163"/>
    </source>
</evidence>
<evidence type="ECO:0000256" key="2">
    <source>
        <dbReference type="ARBA" id="ARBA00004429"/>
    </source>
</evidence>
<dbReference type="GO" id="GO:0046872">
    <property type="term" value="F:metal ion binding"/>
    <property type="evidence" value="ECO:0007669"/>
    <property type="project" value="UniProtKB-KW"/>
</dbReference>
<evidence type="ECO:0000313" key="24">
    <source>
        <dbReference type="Proteomes" id="UP001484179"/>
    </source>
</evidence>
<comment type="subcellular location">
    <subcellularLocation>
        <location evidence="2">Cell inner membrane</location>
        <topology evidence="2">Multi-pass membrane protein</topology>
    </subcellularLocation>
</comment>
<sequence>MAANNRIGSKRLVVGAHYGLRDWLAQRITATIMAVYTVILLVLFFGAHDFSYEGWASIFSAQWMKLATFVMLLSLFYHAWVGVRDIWMDYVKPVGVRLLLQSLTIVWLLACAGYAAQILWRV</sequence>
<dbReference type="GeneID" id="55507016"/>
<evidence type="ECO:0000256" key="8">
    <source>
        <dbReference type="ARBA" id="ARBA00022532"/>
    </source>
</evidence>
<evidence type="ECO:0000313" key="23">
    <source>
        <dbReference type="Proteomes" id="UP000253104"/>
    </source>
</evidence>
<keyword evidence="14 17" id="KW-0408">Iron</keyword>
<dbReference type="PANTHER" id="PTHR38689:SF1">
    <property type="entry name" value="SUCCINATE DEHYDROGENASE HYDROPHOBIC MEMBRANE ANCHOR SUBUNIT"/>
    <property type="match status" value="1"/>
</dbReference>
<dbReference type="InterPro" id="IPR014312">
    <property type="entry name" value="Succ_DH_anchor"/>
</dbReference>
<feature type="transmembrane region" description="Helical" evidence="18">
    <location>
        <begin position="28"/>
        <end position="48"/>
    </location>
</feature>
<evidence type="ECO:0000256" key="10">
    <source>
        <dbReference type="ARBA" id="ARBA00022692"/>
    </source>
</evidence>
<dbReference type="NCBIfam" id="TIGR02968">
    <property type="entry name" value="succ_dehyd_anc"/>
    <property type="match status" value="1"/>
</dbReference>
<dbReference type="GO" id="GO:0006099">
    <property type="term" value="P:tricarboxylic acid cycle"/>
    <property type="evidence" value="ECO:0007669"/>
    <property type="project" value="UniProtKB-UniPathway"/>
</dbReference>
<dbReference type="PIRSF" id="PIRSF000169">
    <property type="entry name" value="SDH_D"/>
    <property type="match status" value="1"/>
</dbReference>
<dbReference type="GO" id="GO:0017004">
    <property type="term" value="P:cytochrome complex assembly"/>
    <property type="evidence" value="ECO:0007669"/>
    <property type="project" value="TreeGrafter"/>
</dbReference>
<dbReference type="CDD" id="cd03494">
    <property type="entry name" value="SQR_TypeC_SdhD"/>
    <property type="match status" value="1"/>
</dbReference>
<feature type="transmembrane region" description="Helical" evidence="18">
    <location>
        <begin position="98"/>
        <end position="120"/>
    </location>
</feature>
<dbReference type="InterPro" id="IPR034804">
    <property type="entry name" value="SQR/QFR_C/D"/>
</dbReference>
<dbReference type="GO" id="GO:0020037">
    <property type="term" value="F:heme binding"/>
    <property type="evidence" value="ECO:0007669"/>
    <property type="project" value="InterPro"/>
</dbReference>
<evidence type="ECO:0000256" key="1">
    <source>
        <dbReference type="ARBA" id="ARBA00004050"/>
    </source>
</evidence>
<accession>A0A087P0Q3</accession>
<dbReference type="RefSeq" id="WP_034180015.1">
    <property type="nucleotide sequence ID" value="NZ_CADEQQ010000004.1"/>
</dbReference>
<evidence type="ECO:0000256" key="4">
    <source>
        <dbReference type="ARBA" id="ARBA00019425"/>
    </source>
</evidence>
<evidence type="ECO:0000256" key="14">
    <source>
        <dbReference type="ARBA" id="ARBA00023004"/>
    </source>
</evidence>
<dbReference type="GO" id="GO:0009055">
    <property type="term" value="F:electron transfer activity"/>
    <property type="evidence" value="ECO:0007669"/>
    <property type="project" value="TreeGrafter"/>
</dbReference>
<dbReference type="Gene3D" id="1.20.1300.10">
    <property type="entry name" value="Fumarate reductase/succinate dehydrogenase, transmembrane subunit"/>
    <property type="match status" value="1"/>
</dbReference>
<evidence type="ECO:0000256" key="18">
    <source>
        <dbReference type="SAM" id="Phobius"/>
    </source>
</evidence>
<keyword evidence="10 18" id="KW-0812">Transmembrane</keyword>
<evidence type="ECO:0000256" key="5">
    <source>
        <dbReference type="ARBA" id="ARBA00022448"/>
    </source>
</evidence>
<dbReference type="OrthoDB" id="5612767at2"/>
<dbReference type="Proteomes" id="UP001484179">
    <property type="component" value="Chromosome 2"/>
</dbReference>
<comment type="function">
    <text evidence="1">Membrane-anchoring subunit of succinate dehydrogenase (SDH).</text>
</comment>
<protein>
    <recommendedName>
        <fullName evidence="4">Succinate dehydrogenase hydrophobic membrane anchor subunit</fullName>
    </recommendedName>
</protein>
<comment type="cofactor">
    <cofactor evidence="17">
        <name>heme</name>
        <dbReference type="ChEBI" id="CHEBI:30413"/>
    </cofactor>
    <text evidence="17">The heme is bound between the two transmembrane subunits.</text>
</comment>
<dbReference type="Proteomes" id="UP000253104">
    <property type="component" value="Chromosome mHSR5_B"/>
</dbReference>
<keyword evidence="11 17" id="KW-0479">Metal-binding</keyword>
<keyword evidence="12" id="KW-0249">Electron transport</keyword>
<proteinExistence type="predicted"/>
<dbReference type="Proteomes" id="UP000247755">
    <property type="component" value="Unassembled WGS sequence"/>
</dbReference>
<feature type="transmembrane region" description="Helical" evidence="18">
    <location>
        <begin position="54"/>
        <end position="77"/>
    </location>
</feature>
<gene>
    <name evidence="19" type="primary">sdhD</name>
    <name evidence="19" type="ORF">CUJ89_27515</name>
    <name evidence="20" type="ORF">NA66_102815</name>
    <name evidence="21" type="ORF">WN985_24525</name>
</gene>
<reference evidence="20 22" key="2">
    <citation type="submission" date="2018-05" db="EMBL/GenBank/DDBJ databases">
        <title>Comparative genomics of bacterial root endophytes of switchgrass collected from native prairies over two seasons.</title>
        <authorList>
            <person name="Tang Y."/>
        </authorList>
    </citation>
    <scope>NUCLEOTIDE SEQUENCE [LARGE SCALE GENOMIC DNA]</scope>
    <source>
        <strain evidence="20 22">NFIX32</strain>
    </source>
</reference>
<keyword evidence="7" id="KW-0997">Cell inner membrane</keyword>
<reference evidence="21 24" key="3">
    <citation type="submission" date="2024-04" db="EMBL/GenBank/DDBJ databases">
        <title>Biological Control Activity of Plant Growth Promoting Rhizobacteria Burkholderia pyrrocinia BX1 against Tobacco black shank Introduction Tobacco black shank (TBS) caused by the oomycete Phytophthora. nicotianae (P. nicotianae) has become a destructive soil.</title>
        <authorList>
            <person name="Liu X."/>
            <person name="Shu C."/>
        </authorList>
    </citation>
    <scope>NUCLEOTIDE SEQUENCE [LARGE SCALE GENOMIC DNA]</scope>
    <source>
        <strain evidence="21 24">BX1</strain>
    </source>
</reference>
<dbReference type="EMBL" id="QJJY01000028">
    <property type="protein sequence ID" value="PXX25309.1"/>
    <property type="molecule type" value="Genomic_DNA"/>
</dbReference>
<keyword evidence="6" id="KW-1003">Cell membrane</keyword>
<evidence type="ECO:0000256" key="13">
    <source>
        <dbReference type="ARBA" id="ARBA00022989"/>
    </source>
</evidence>
<evidence type="ECO:0000256" key="6">
    <source>
        <dbReference type="ARBA" id="ARBA00022475"/>
    </source>
</evidence>
<keyword evidence="5" id="KW-0813">Transport</keyword>
<keyword evidence="9 17" id="KW-0349">Heme</keyword>
<evidence type="ECO:0000313" key="22">
    <source>
        <dbReference type="Proteomes" id="UP000247755"/>
    </source>
</evidence>
<dbReference type="EMBL" id="CP150850">
    <property type="protein sequence ID" value="WZW58589.1"/>
    <property type="molecule type" value="Genomic_DNA"/>
</dbReference>
<evidence type="ECO:0000256" key="7">
    <source>
        <dbReference type="ARBA" id="ARBA00022519"/>
    </source>
</evidence>
<reference evidence="19 23" key="1">
    <citation type="journal article" date="2018" name="ISME J.">
        <title>Involvement of Burkholderiaceae and sulfurous volatiles in disease-suppressive soils.</title>
        <authorList>
            <person name="Carrion V.J."/>
            <person name="Cordovez V."/>
            <person name="Tyc O."/>
            <person name="Etalo D.W."/>
            <person name="de Bruijn I."/>
            <person name="de Jager V.C."/>
            <person name="Medema M.H."/>
            <person name="Eberl L."/>
            <person name="Raaijmakers J.M."/>
        </authorList>
    </citation>
    <scope>NUCLEOTIDE SEQUENCE [LARGE SCALE GENOMIC DNA]</scope>
    <source>
        <strain evidence="19">MHSR5</strain>
        <strain evidence="23">mHSR5</strain>
    </source>
</reference>
<keyword evidence="8" id="KW-0816">Tricarboxylic acid cycle</keyword>
<keyword evidence="15 18" id="KW-0472">Membrane</keyword>
<evidence type="ECO:0000256" key="17">
    <source>
        <dbReference type="PIRSR" id="PIRSR000169-2"/>
    </source>
</evidence>
<dbReference type="PANTHER" id="PTHR38689">
    <property type="entry name" value="SUCCINATE DEHYDROGENASE HYDROPHOBIC MEMBRANE ANCHOR SUBUNIT"/>
    <property type="match status" value="1"/>
</dbReference>
<dbReference type="InterPro" id="IPR000701">
    <property type="entry name" value="SuccDH_FuR_B_TM-su"/>
</dbReference>
<evidence type="ECO:0000256" key="11">
    <source>
        <dbReference type="ARBA" id="ARBA00022723"/>
    </source>
</evidence>
<keyword evidence="13 18" id="KW-1133">Transmembrane helix</keyword>
<dbReference type="AlphaFoldDB" id="A0A087P0Q3"/>
<dbReference type="EMBL" id="CP024903">
    <property type="protein sequence ID" value="AXF24086.1"/>
    <property type="molecule type" value="Genomic_DNA"/>
</dbReference>
<evidence type="ECO:0000256" key="15">
    <source>
        <dbReference type="ARBA" id="ARBA00023136"/>
    </source>
</evidence>
<dbReference type="Pfam" id="PF01127">
    <property type="entry name" value="Sdh_cyt"/>
    <property type="match status" value="1"/>
</dbReference>
<feature type="binding site" description="axial binding residue" evidence="17">
    <location>
        <position position="78"/>
    </location>
    <ligand>
        <name>heme</name>
        <dbReference type="ChEBI" id="CHEBI:30413"/>
        <note>ligand shared with second transmembrane subunit</note>
    </ligand>
    <ligandPart>
        <name>Fe</name>
        <dbReference type="ChEBI" id="CHEBI:18248"/>
    </ligandPart>
</feature>
<evidence type="ECO:0000256" key="16">
    <source>
        <dbReference type="PIRSR" id="PIRSR000169-1"/>
    </source>
</evidence>
<dbReference type="UniPathway" id="UPA00223"/>
<evidence type="ECO:0000256" key="12">
    <source>
        <dbReference type="ARBA" id="ARBA00022982"/>
    </source>
</evidence>
<evidence type="ECO:0000256" key="9">
    <source>
        <dbReference type="ARBA" id="ARBA00022617"/>
    </source>
</evidence>
<evidence type="ECO:0000313" key="19">
    <source>
        <dbReference type="EMBL" id="AXF24086.1"/>
    </source>
</evidence>
<dbReference type="GO" id="GO:0005886">
    <property type="term" value="C:plasma membrane"/>
    <property type="evidence" value="ECO:0007669"/>
    <property type="project" value="UniProtKB-SubCell"/>
</dbReference>
<evidence type="ECO:0000313" key="21">
    <source>
        <dbReference type="EMBL" id="WZW58589.1"/>
    </source>
</evidence>
<feature type="binding site" evidence="16">
    <location>
        <position position="90"/>
    </location>
    <ligand>
        <name>a ubiquinone</name>
        <dbReference type="ChEBI" id="CHEBI:16389"/>
    </ligand>
</feature>
<evidence type="ECO:0000313" key="20">
    <source>
        <dbReference type="EMBL" id="PXX25309.1"/>
    </source>
</evidence>
<dbReference type="SUPFAM" id="SSF81343">
    <property type="entry name" value="Fumarate reductase respiratory complex transmembrane subunits"/>
    <property type="match status" value="1"/>
</dbReference>
<name>A0A087P0Q3_BURPY</name>
<comment type="pathway">
    <text evidence="3">Carbohydrate metabolism; tricarboxylic acid cycle.</text>
</comment>
<organism evidence="20 22">
    <name type="scientific">Burkholderia pyrrocinia</name>
    <name type="common">Pseudomonas pyrrocinia</name>
    <dbReference type="NCBI Taxonomy" id="60550"/>
    <lineage>
        <taxon>Bacteria</taxon>
        <taxon>Pseudomonadati</taxon>
        <taxon>Pseudomonadota</taxon>
        <taxon>Betaproteobacteria</taxon>
        <taxon>Burkholderiales</taxon>
        <taxon>Burkholderiaceae</taxon>
        <taxon>Burkholderia</taxon>
        <taxon>Burkholderia cepacia complex</taxon>
    </lineage>
</organism>
<keyword evidence="24" id="KW-1185">Reference proteome</keyword>